<keyword evidence="3" id="KW-1185">Reference proteome</keyword>
<dbReference type="RefSeq" id="WP_109919667.1">
    <property type="nucleotide sequence ID" value="NZ_QGLF01000001.1"/>
</dbReference>
<dbReference type="AlphaFoldDB" id="A0A317EEN6"/>
<keyword evidence="1" id="KW-0472">Membrane</keyword>
<name>A0A317EEN6_9PROT</name>
<accession>A0A317EEN6</accession>
<gene>
    <name evidence="2" type="ORF">DKG75_03455</name>
</gene>
<evidence type="ECO:0000313" key="3">
    <source>
        <dbReference type="Proteomes" id="UP000246077"/>
    </source>
</evidence>
<dbReference type="EMBL" id="QGLF01000001">
    <property type="protein sequence ID" value="PWR23635.1"/>
    <property type="molecule type" value="Genomic_DNA"/>
</dbReference>
<feature type="transmembrane region" description="Helical" evidence="1">
    <location>
        <begin position="12"/>
        <end position="33"/>
    </location>
</feature>
<proteinExistence type="predicted"/>
<dbReference type="Proteomes" id="UP000246077">
    <property type="component" value="Unassembled WGS sequence"/>
</dbReference>
<evidence type="ECO:0000313" key="2">
    <source>
        <dbReference type="EMBL" id="PWR23635.1"/>
    </source>
</evidence>
<sequence>MAEFLRSARPGFIGGVAFVFAAVLTFIASYFMVLDLRGQLADDFKDFALAMAGDIAVLDRLEGDPGRTNALLGFEKRVTPWPDVQHDECVSRIADWQLGGGGGILWVAIRCRRA</sequence>
<comment type="caution">
    <text evidence="2">The sequence shown here is derived from an EMBL/GenBank/DDBJ whole genome shotgun (WGS) entry which is preliminary data.</text>
</comment>
<keyword evidence="1" id="KW-1133">Transmembrane helix</keyword>
<keyword evidence="1" id="KW-0812">Transmembrane</keyword>
<evidence type="ECO:0000256" key="1">
    <source>
        <dbReference type="SAM" id="Phobius"/>
    </source>
</evidence>
<reference evidence="3" key="1">
    <citation type="submission" date="2018-05" db="EMBL/GenBank/DDBJ databases">
        <title>Zavarzinia sp. HR-AS.</title>
        <authorList>
            <person name="Lee Y."/>
            <person name="Jeon C.O."/>
        </authorList>
    </citation>
    <scope>NUCLEOTIDE SEQUENCE [LARGE SCALE GENOMIC DNA]</scope>
    <source>
        <strain evidence="3">DSM 1231</strain>
    </source>
</reference>
<protein>
    <submittedName>
        <fullName evidence="2">Uncharacterized protein</fullName>
    </submittedName>
</protein>
<organism evidence="2 3">
    <name type="scientific">Zavarzinia compransoris</name>
    <dbReference type="NCBI Taxonomy" id="1264899"/>
    <lineage>
        <taxon>Bacteria</taxon>
        <taxon>Pseudomonadati</taxon>
        <taxon>Pseudomonadota</taxon>
        <taxon>Alphaproteobacteria</taxon>
        <taxon>Rhodospirillales</taxon>
        <taxon>Zavarziniaceae</taxon>
        <taxon>Zavarzinia</taxon>
    </lineage>
</organism>